<keyword evidence="12" id="KW-1185">Reference proteome</keyword>
<evidence type="ECO:0000259" key="10">
    <source>
        <dbReference type="PROSITE" id="PS50979"/>
    </source>
</evidence>
<dbReference type="InterPro" id="IPR005482">
    <property type="entry name" value="Biotin_COase_C"/>
</dbReference>
<dbReference type="Pfam" id="PF00364">
    <property type="entry name" value="Biotin_lipoyl"/>
    <property type="match status" value="1"/>
</dbReference>
<dbReference type="Pfam" id="PF02626">
    <property type="entry name" value="CT_A_B"/>
    <property type="match status" value="1"/>
</dbReference>
<evidence type="ECO:0000256" key="7">
    <source>
        <dbReference type="PROSITE-ProRule" id="PRU00409"/>
    </source>
</evidence>
<dbReference type="PANTHER" id="PTHR18866">
    <property type="entry name" value="CARBOXYLASE:PYRUVATE/ACETYL-COA/PROPIONYL-COA CARBOXYLASE"/>
    <property type="match status" value="1"/>
</dbReference>
<dbReference type="InterPro" id="IPR005479">
    <property type="entry name" value="CPAse_ATP-bd"/>
</dbReference>
<gene>
    <name evidence="11" type="ORF">Daus18300_002501</name>
</gene>
<dbReference type="Gene3D" id="2.40.50.100">
    <property type="match status" value="1"/>
</dbReference>
<comment type="cofactor">
    <cofactor evidence="1">
        <name>biotin</name>
        <dbReference type="ChEBI" id="CHEBI:57586"/>
    </cofactor>
</comment>
<accession>A0ABR3XPG0</accession>
<feature type="domain" description="Biotin carboxylation" evidence="10">
    <location>
        <begin position="13"/>
        <end position="462"/>
    </location>
</feature>
<keyword evidence="5 7" id="KW-0067">ATP-binding</keyword>
<dbReference type="PROSITE" id="PS50979">
    <property type="entry name" value="BC"/>
    <property type="match status" value="1"/>
</dbReference>
<comment type="caution">
    <text evidence="11">The sequence shown here is derived from an EMBL/GenBank/DDBJ whole genome shotgun (WGS) entry which is preliminary data.</text>
</comment>
<dbReference type="InterPro" id="IPR003778">
    <property type="entry name" value="CT_A_B"/>
</dbReference>
<evidence type="ECO:0000259" key="8">
    <source>
        <dbReference type="PROSITE" id="PS50968"/>
    </source>
</evidence>
<evidence type="ECO:0000259" key="9">
    <source>
        <dbReference type="PROSITE" id="PS50975"/>
    </source>
</evidence>
<dbReference type="Proteomes" id="UP001583177">
    <property type="component" value="Unassembled WGS sequence"/>
</dbReference>
<dbReference type="Pfam" id="PF02682">
    <property type="entry name" value="CT_C_D"/>
    <property type="match status" value="1"/>
</dbReference>
<dbReference type="Gene3D" id="2.40.100.10">
    <property type="entry name" value="Cyclophilin-like"/>
    <property type="match status" value="2"/>
</dbReference>
<name>A0ABR3XPG0_9PEZI</name>
<evidence type="ECO:0000256" key="5">
    <source>
        <dbReference type="ARBA" id="ARBA00022840"/>
    </source>
</evidence>
<keyword evidence="6" id="KW-0092">Biotin</keyword>
<sequence>MSKHTKPPFPRRRITRVLIANRGEIADRIIRTLRKIKIEAVVIYSVTDANTAHVRDADVALRLPGSTVTETYLNTDQILALAKSVSADAIIPGYGFLAENADFARRVESEGMIWVGPTPEQMSELGLKHRARSIAAETGVPTVPGSNGLVASVEEAINEARRVGFPLMLKSSAGGGGIGLRLCKEAKDLEGALQSVQRLAAANFGDGSVFLERFIARARHVEIQILGDGTGRVITAGERDCSLQRRHQKVVEESPALMVPAETRAQMREAAVLLASAVKYLNVGTVEFLYDMDAQEFYFLEVNTRLQVEHPITEAVTGLDLVEAMLEIATDGGQKLFQRYPDGIVPVTGVAIEARLYAEDPLEDFRPCAGRILGLAFPMPDLRVDTWVSCGTDVSASYDPMLAKLIAKGSDRREAVERLAKGLAATRVAGLVTNLDYLRQLTASPMFQSGCYTTKSLDDFRYTSASFTVVEPGSLTTIQDWPGRKGYWNIGVPPSGPIDDLSFRLANRLVNNHQSCAGLECSITGPTLTFHCDAIVAIVGAPAPVHIDEKHVPMNKAFRVPAGSTLKVGLVETGSRIYIAIRGGINVASVMGSRSTFQLGQLGAFAGRKLQRGDLIRLGALELGNMDDDEALPVTPAVLIPPRPKAGWTIGVVPGPHGAPDFFTEEGLASLFAGAWIVHYNSNRLGIRLTGPSPQWARKDGGEAGMHPSNIHGSPYSIGSVSFTGDDAVVLTCDGPSLGGFVVFCVVASAEMWKLGQVRPGDTVRLRPITVEKALELNAGLLNAIEDLTPPPDLEIPEDGFIIEPGAVFLGAIRHTEQTILVRQAGDCAMLLEFRNASAFTLRQSFEILAFIQHHETKQAITGAEELTPGVCTLHIKYLLGTSPQTMLERLTLHVRSYVVPNQVPSRRVRLPLAFDDAVTRAAVERYAATIRADAPWLPSNVDFLAQLNGLDRNALRDILEGSNFLVLGLGDVYLGSPCAVPLDPRHRLLGSKYNPSRTFTPKGAVGIGGQYMCIYAANSPGGYQLVGRTVDNIWDPSVAADPTNGNPQQRQQCLFRIFDQISFYPVTEAELNTAQASGAQWQLLRTEDSVLDLAEHEAWTDANRQEIAATVARRALAIEAAPFFDELVGTRETTDAAAGGCGWNGVEEGDGDGCERVKAGIPGRCWKLLVKEGDILRAGSILANLESCKMEVKILSPVDGVCEKTYVKEGDVVDANDTLMVVRPHCEEKKEDI</sequence>
<evidence type="ECO:0000256" key="2">
    <source>
        <dbReference type="ARBA" id="ARBA00022598"/>
    </source>
</evidence>
<feature type="domain" description="Lipoyl-binding" evidence="8">
    <location>
        <begin position="1146"/>
        <end position="1224"/>
    </location>
</feature>
<dbReference type="SUPFAM" id="SSF51230">
    <property type="entry name" value="Single hybrid motif"/>
    <property type="match status" value="1"/>
</dbReference>
<feature type="domain" description="ATP-grasp" evidence="9">
    <location>
        <begin position="132"/>
        <end position="330"/>
    </location>
</feature>
<reference evidence="11 12" key="1">
    <citation type="journal article" date="2024" name="IMA Fungus">
        <title>IMA Genome - F19 : A genome assembly and annotation guide to empower mycologists, including annotated draft genome sequences of Ceratocystis pirilliformis, Diaporthe australafricana, Fusarium ophioides, Paecilomyces lecythidis, and Sporothrix stenoceras.</title>
        <authorList>
            <person name="Aylward J."/>
            <person name="Wilson A.M."/>
            <person name="Visagie C.M."/>
            <person name="Spraker J."/>
            <person name="Barnes I."/>
            <person name="Buitendag C."/>
            <person name="Ceriani C."/>
            <person name="Del Mar Angel L."/>
            <person name="du Plessis D."/>
            <person name="Fuchs T."/>
            <person name="Gasser K."/>
            <person name="Kramer D."/>
            <person name="Li W."/>
            <person name="Munsamy K."/>
            <person name="Piso A."/>
            <person name="Price J.L."/>
            <person name="Sonnekus B."/>
            <person name="Thomas C."/>
            <person name="van der Nest A."/>
            <person name="van Dijk A."/>
            <person name="van Heerden A."/>
            <person name="van Vuuren N."/>
            <person name="Yilmaz N."/>
            <person name="Duong T.A."/>
            <person name="van der Merwe N.A."/>
            <person name="Wingfield M.J."/>
            <person name="Wingfield B.D."/>
        </authorList>
    </citation>
    <scope>NUCLEOTIDE SEQUENCE [LARGE SCALE GENOMIC DNA]</scope>
    <source>
        <strain evidence="11 12">CMW 18300</strain>
    </source>
</reference>
<dbReference type="InterPro" id="IPR005481">
    <property type="entry name" value="BC-like_N"/>
</dbReference>
<keyword evidence="4" id="KW-0378">Hydrolase</keyword>
<dbReference type="Gene3D" id="3.30.470.20">
    <property type="entry name" value="ATP-grasp fold, B domain"/>
    <property type="match status" value="1"/>
</dbReference>
<dbReference type="InterPro" id="IPR014084">
    <property type="entry name" value="Urea_COase"/>
</dbReference>
<evidence type="ECO:0000256" key="6">
    <source>
        <dbReference type="ARBA" id="ARBA00023267"/>
    </source>
</evidence>
<protein>
    <recommendedName>
        <fullName evidence="13">Urea carboxylase</fullName>
    </recommendedName>
</protein>
<dbReference type="InterPro" id="IPR029000">
    <property type="entry name" value="Cyclophilin-like_dom_sf"/>
</dbReference>
<dbReference type="SUPFAM" id="SSF52440">
    <property type="entry name" value="PreATP-grasp domain"/>
    <property type="match status" value="1"/>
</dbReference>
<dbReference type="InterPro" id="IPR050856">
    <property type="entry name" value="Biotin_carboxylase_complex"/>
</dbReference>
<dbReference type="InterPro" id="IPR016185">
    <property type="entry name" value="PreATP-grasp_dom_sf"/>
</dbReference>
<proteinExistence type="predicted"/>
<dbReference type="NCBIfam" id="TIGR02712">
    <property type="entry name" value="urea_carbox"/>
    <property type="match status" value="1"/>
</dbReference>
<dbReference type="SMART" id="SM00796">
    <property type="entry name" value="AHS1"/>
    <property type="match status" value="1"/>
</dbReference>
<dbReference type="SUPFAM" id="SSF56059">
    <property type="entry name" value="Glutathione synthetase ATP-binding domain-like"/>
    <property type="match status" value="1"/>
</dbReference>
<keyword evidence="2" id="KW-0436">Ligase</keyword>
<dbReference type="Pfam" id="PF00289">
    <property type="entry name" value="Biotin_carb_N"/>
    <property type="match status" value="1"/>
</dbReference>
<evidence type="ECO:0000313" key="11">
    <source>
        <dbReference type="EMBL" id="KAL1877513.1"/>
    </source>
</evidence>
<dbReference type="InterPro" id="IPR003833">
    <property type="entry name" value="CT_C_D"/>
</dbReference>
<dbReference type="InterPro" id="IPR011761">
    <property type="entry name" value="ATP-grasp"/>
</dbReference>
<dbReference type="InterPro" id="IPR011764">
    <property type="entry name" value="Biotin_carboxylation_dom"/>
</dbReference>
<organism evidence="11 12">
    <name type="scientific">Diaporthe australafricana</name>
    <dbReference type="NCBI Taxonomy" id="127596"/>
    <lineage>
        <taxon>Eukaryota</taxon>
        <taxon>Fungi</taxon>
        <taxon>Dikarya</taxon>
        <taxon>Ascomycota</taxon>
        <taxon>Pezizomycotina</taxon>
        <taxon>Sordariomycetes</taxon>
        <taxon>Sordariomycetidae</taxon>
        <taxon>Diaporthales</taxon>
        <taxon>Diaporthaceae</taxon>
        <taxon>Diaporthe</taxon>
    </lineage>
</organism>
<dbReference type="SMART" id="SM00878">
    <property type="entry name" value="Biotin_carb_C"/>
    <property type="match status" value="1"/>
</dbReference>
<dbReference type="SUPFAM" id="SSF51246">
    <property type="entry name" value="Rudiment single hybrid motif"/>
    <property type="match status" value="1"/>
</dbReference>
<dbReference type="CDD" id="cd06850">
    <property type="entry name" value="biotinyl_domain"/>
    <property type="match status" value="1"/>
</dbReference>
<evidence type="ECO:0008006" key="13">
    <source>
        <dbReference type="Google" id="ProtNLM"/>
    </source>
</evidence>
<dbReference type="PROSITE" id="PS00866">
    <property type="entry name" value="CPSASE_1"/>
    <property type="match status" value="1"/>
</dbReference>
<dbReference type="PROSITE" id="PS00867">
    <property type="entry name" value="CPSASE_2"/>
    <property type="match status" value="1"/>
</dbReference>
<dbReference type="EMBL" id="JAWRVE010000014">
    <property type="protein sequence ID" value="KAL1877513.1"/>
    <property type="molecule type" value="Genomic_DNA"/>
</dbReference>
<evidence type="ECO:0000256" key="3">
    <source>
        <dbReference type="ARBA" id="ARBA00022741"/>
    </source>
</evidence>
<dbReference type="SUPFAM" id="SSF50891">
    <property type="entry name" value="Cyclophilin-like"/>
    <property type="match status" value="2"/>
</dbReference>
<dbReference type="Pfam" id="PF02785">
    <property type="entry name" value="Biotin_carb_C"/>
    <property type="match status" value="1"/>
</dbReference>
<dbReference type="PANTHER" id="PTHR18866:SF128">
    <property type="entry name" value="UREA AMIDOLYASE"/>
    <property type="match status" value="1"/>
</dbReference>
<dbReference type="PROSITE" id="PS50968">
    <property type="entry name" value="BIOTINYL_LIPOYL"/>
    <property type="match status" value="1"/>
</dbReference>
<dbReference type="SUPFAM" id="SSF160467">
    <property type="entry name" value="PH0987 N-terminal domain-like"/>
    <property type="match status" value="1"/>
</dbReference>
<evidence type="ECO:0000313" key="12">
    <source>
        <dbReference type="Proteomes" id="UP001583177"/>
    </source>
</evidence>
<dbReference type="Pfam" id="PF02786">
    <property type="entry name" value="CPSase_L_D2"/>
    <property type="match status" value="1"/>
</dbReference>
<dbReference type="NCBIfam" id="TIGR00724">
    <property type="entry name" value="urea_amlyse_rel"/>
    <property type="match status" value="1"/>
</dbReference>
<dbReference type="SMART" id="SM00797">
    <property type="entry name" value="AHS2"/>
    <property type="match status" value="1"/>
</dbReference>
<evidence type="ECO:0000256" key="1">
    <source>
        <dbReference type="ARBA" id="ARBA00001953"/>
    </source>
</evidence>
<dbReference type="Gene3D" id="3.30.1360.40">
    <property type="match status" value="1"/>
</dbReference>
<keyword evidence="3 7" id="KW-0547">Nucleotide-binding</keyword>
<dbReference type="PROSITE" id="PS50975">
    <property type="entry name" value="ATP_GRASP"/>
    <property type="match status" value="1"/>
</dbReference>
<dbReference type="InterPro" id="IPR011054">
    <property type="entry name" value="Rudment_hybrid_motif"/>
</dbReference>
<dbReference type="InterPro" id="IPR011053">
    <property type="entry name" value="Single_hybrid_motif"/>
</dbReference>
<evidence type="ECO:0000256" key="4">
    <source>
        <dbReference type="ARBA" id="ARBA00022801"/>
    </source>
</evidence>
<dbReference type="InterPro" id="IPR000089">
    <property type="entry name" value="Biotin_lipoyl"/>
</dbReference>